<gene>
    <name evidence="10" type="ORF">C0Q70_08550</name>
</gene>
<dbReference type="PANTHER" id="PTHR11472:SF47">
    <property type="entry name" value="FANCONI ANEMIA GROUP J PROTEIN"/>
    <property type="match status" value="1"/>
</dbReference>
<evidence type="ECO:0000313" key="11">
    <source>
        <dbReference type="Proteomes" id="UP000245119"/>
    </source>
</evidence>
<dbReference type="Proteomes" id="UP000245119">
    <property type="component" value="Linkage Group LG4"/>
</dbReference>
<evidence type="ECO:0000259" key="9">
    <source>
        <dbReference type="PROSITE" id="PS51193"/>
    </source>
</evidence>
<evidence type="ECO:0000313" key="10">
    <source>
        <dbReference type="EMBL" id="PVD33101.1"/>
    </source>
</evidence>
<protein>
    <recommendedName>
        <fullName evidence="9">Helicase ATP-binding domain-containing protein</fullName>
    </recommendedName>
</protein>
<dbReference type="GO" id="GO:1990918">
    <property type="term" value="P:double-strand break repair involved in meiotic recombination"/>
    <property type="evidence" value="ECO:0007669"/>
    <property type="project" value="TreeGrafter"/>
</dbReference>
<dbReference type="InterPro" id="IPR006554">
    <property type="entry name" value="Helicase-like_DEXD_c2"/>
</dbReference>
<dbReference type="GO" id="GO:0005524">
    <property type="term" value="F:ATP binding"/>
    <property type="evidence" value="ECO:0007669"/>
    <property type="project" value="UniProtKB-KW"/>
</dbReference>
<dbReference type="InterPro" id="IPR014013">
    <property type="entry name" value="Helic_SF1/SF2_ATP-bd_DinG/Rad3"/>
</dbReference>
<evidence type="ECO:0000256" key="6">
    <source>
        <dbReference type="ARBA" id="ARBA00023004"/>
    </source>
</evidence>
<dbReference type="GO" id="GO:0051536">
    <property type="term" value="F:iron-sulfur cluster binding"/>
    <property type="evidence" value="ECO:0007669"/>
    <property type="project" value="UniProtKB-KW"/>
</dbReference>
<evidence type="ECO:0000256" key="4">
    <source>
        <dbReference type="ARBA" id="ARBA00022806"/>
    </source>
</evidence>
<sequence>MASHKEFKIAGLSVLFPCKPYPSQFSMMDKIIQSIERHQNCLLESPTGSGKTLALLCSTLAWQAEEKKHQDICCCSCHCQKETSSHSDQVSEAIMNNSSSGKVAGNLTTLTMSEYKSGDCTSSSVLCGTPSTSKENCIVINDDSDEEFRPLAKFRTPGKTKPFRKRDWKQISIEYEDDSPASTKSPVAAVKKPSVDPESTCSITRSEENAGSQSCSSCACTKGSNKVTPRRVPKIFFGTRTHKQVAQIVRELRKTAYHDVSMTILASREHTCINPQIASSVNKNEGCKDLLKDVGCRFKDRVMKYQSQQAIKYLGLSTAWDLEDLVNLMKAKKACMEISLKGQIVLLDEAHNIEDSAREAASQSITQEQIQRALQDMDTLMDNGIRIADISKLRQMCFKLDSFISNNGSSLTHCDFDQSYRLWSGFDIIAQLQHVDLGPQNFQNLKSTLASIKAEETEERANPDGQQRALSSATAGLLEQLFLALHYLYTDNMKYAEDYRVSIVKNVRYAAVDLDGSWLNSRKNHRGRRTQAVEVFTLNFWCMNPAVGFSDFSCCRTVILTSGTLSPVDSFQSELGLPFPIVLEANHIIRDEQVWVGVIGQGPDGTSLQAVYRNMETFGFQDQLGQLILGICKAVPKGVLCFLPSYNALDKLTSRWKQTGIWEQFQHHKHVMSEPRGSDKVDFDQILRSFYKTVSEDDTSSSCDGALFFAVCRGKVSEGMDFADNFARAVITVGIPYPNFKDVQAFRALNQALGRCIRHRCDWGALIIVDDRFVKNTQKYSSGLSKWVRQKLKVHHSCDSMLVSLQQFTHARLEQELKDRMKDPSAVVDKSHINDSDSSLWGVDSSATGVAQYAELGNEGPSAGGKPTSMLQVLSLNSTTVAPKSSWFVSTDGSQKQTVEAFGVGVQTKLAQSWRSNTKVAVNDQLSAQAAAQSPKIPVIPGVKSSLSFTIPKMPEVPEGRVSLSAVCSPMLFENSTSLTSPEKTDTSDLSLTVSLASAAAAVNQQEVVTSANTTADLKKTIATAATKCLTVKSAFESFEGIMTKHCRPLFLKKDTKIGLSNISNASCSSEVAVGTVCSPSETSKQLLNTAGAVEAYVSKSSSSLAKTVNLNGVRPVSPMNTENIRVNSRSQVAKRRAGELQENVDSGGVVRRLKTRRRSSTIRILRNTQKDILDDITQVNVT</sequence>
<keyword evidence="7" id="KW-0411">Iron-sulfur</keyword>
<reference evidence="10 11" key="1">
    <citation type="submission" date="2018-04" db="EMBL/GenBank/DDBJ databases">
        <title>The genome of golden apple snail Pomacea canaliculata provides insight into stress tolerance and invasive adaptation.</title>
        <authorList>
            <person name="Liu C."/>
            <person name="Liu B."/>
            <person name="Ren Y."/>
            <person name="Zhang Y."/>
            <person name="Wang H."/>
            <person name="Li S."/>
            <person name="Jiang F."/>
            <person name="Yin L."/>
            <person name="Zhang G."/>
            <person name="Qian W."/>
            <person name="Fan W."/>
        </authorList>
    </citation>
    <scope>NUCLEOTIDE SEQUENCE [LARGE SCALE GENOMIC DNA]</scope>
    <source>
        <strain evidence="10">SZHN2017</strain>
        <tissue evidence="10">Muscle</tissue>
    </source>
</reference>
<dbReference type="Gene3D" id="3.40.50.300">
    <property type="entry name" value="P-loop containing nucleotide triphosphate hydrolases"/>
    <property type="match status" value="4"/>
</dbReference>
<dbReference type="GO" id="GO:0003678">
    <property type="term" value="F:DNA helicase activity"/>
    <property type="evidence" value="ECO:0007669"/>
    <property type="project" value="InterPro"/>
</dbReference>
<evidence type="ECO:0000256" key="1">
    <source>
        <dbReference type="ARBA" id="ARBA00022723"/>
    </source>
</evidence>
<dbReference type="InterPro" id="IPR027417">
    <property type="entry name" value="P-loop_NTPase"/>
</dbReference>
<keyword evidence="11" id="KW-1185">Reference proteome</keyword>
<dbReference type="CDD" id="cd18788">
    <property type="entry name" value="SF2_C_XPD"/>
    <property type="match status" value="1"/>
</dbReference>
<evidence type="ECO:0000256" key="5">
    <source>
        <dbReference type="ARBA" id="ARBA00022840"/>
    </source>
</evidence>
<keyword evidence="4" id="KW-0347">Helicase</keyword>
<dbReference type="InterPro" id="IPR006555">
    <property type="entry name" value="ATP-dep_Helicase_C"/>
</dbReference>
<proteinExistence type="predicted"/>
<dbReference type="PROSITE" id="PS51193">
    <property type="entry name" value="HELICASE_ATP_BIND_2"/>
    <property type="match status" value="1"/>
</dbReference>
<dbReference type="SMART" id="SM00488">
    <property type="entry name" value="DEXDc2"/>
    <property type="match status" value="1"/>
</dbReference>
<evidence type="ECO:0000256" key="7">
    <source>
        <dbReference type="ARBA" id="ARBA00023014"/>
    </source>
</evidence>
<dbReference type="STRING" id="400727.A0A2T7PI48"/>
<dbReference type="PANTHER" id="PTHR11472">
    <property type="entry name" value="DNA REPAIR DEAD HELICASE RAD3/XP-D SUBFAMILY MEMBER"/>
    <property type="match status" value="1"/>
</dbReference>
<dbReference type="InterPro" id="IPR045028">
    <property type="entry name" value="DinG/Rad3-like"/>
</dbReference>
<dbReference type="Pfam" id="PF13307">
    <property type="entry name" value="Helicase_C_2"/>
    <property type="match status" value="1"/>
</dbReference>
<evidence type="ECO:0000256" key="2">
    <source>
        <dbReference type="ARBA" id="ARBA00022741"/>
    </source>
</evidence>
<organism evidence="10 11">
    <name type="scientific">Pomacea canaliculata</name>
    <name type="common">Golden apple snail</name>
    <dbReference type="NCBI Taxonomy" id="400727"/>
    <lineage>
        <taxon>Eukaryota</taxon>
        <taxon>Metazoa</taxon>
        <taxon>Spiralia</taxon>
        <taxon>Lophotrochozoa</taxon>
        <taxon>Mollusca</taxon>
        <taxon>Gastropoda</taxon>
        <taxon>Caenogastropoda</taxon>
        <taxon>Architaenioglossa</taxon>
        <taxon>Ampullarioidea</taxon>
        <taxon>Ampullariidae</taxon>
        <taxon>Pomacea</taxon>
    </lineage>
</organism>
<dbReference type="SMART" id="SM00491">
    <property type="entry name" value="HELICc2"/>
    <property type="match status" value="1"/>
</dbReference>
<keyword evidence="2" id="KW-0547">Nucleotide-binding</keyword>
<dbReference type="AlphaFoldDB" id="A0A2T7PI48"/>
<evidence type="ECO:0000256" key="8">
    <source>
        <dbReference type="ARBA" id="ARBA00023235"/>
    </source>
</evidence>
<keyword evidence="1" id="KW-0479">Metal-binding</keyword>
<dbReference type="EMBL" id="PZQS01000004">
    <property type="protein sequence ID" value="PVD33101.1"/>
    <property type="molecule type" value="Genomic_DNA"/>
</dbReference>
<dbReference type="GO" id="GO:0006289">
    <property type="term" value="P:nucleotide-excision repair"/>
    <property type="evidence" value="ECO:0007669"/>
    <property type="project" value="TreeGrafter"/>
</dbReference>
<dbReference type="OrthoDB" id="19182at2759"/>
<dbReference type="GO" id="GO:0046872">
    <property type="term" value="F:metal ion binding"/>
    <property type="evidence" value="ECO:0007669"/>
    <property type="project" value="UniProtKB-KW"/>
</dbReference>
<dbReference type="Pfam" id="PF06733">
    <property type="entry name" value="DEAD_2"/>
    <property type="match status" value="2"/>
</dbReference>
<evidence type="ECO:0000256" key="3">
    <source>
        <dbReference type="ARBA" id="ARBA00022801"/>
    </source>
</evidence>
<dbReference type="GO" id="GO:0016818">
    <property type="term" value="F:hydrolase activity, acting on acid anhydrides, in phosphorus-containing anhydrides"/>
    <property type="evidence" value="ECO:0007669"/>
    <property type="project" value="InterPro"/>
</dbReference>
<dbReference type="GO" id="GO:0003677">
    <property type="term" value="F:DNA binding"/>
    <property type="evidence" value="ECO:0007669"/>
    <property type="project" value="InterPro"/>
</dbReference>
<dbReference type="InterPro" id="IPR010614">
    <property type="entry name" value="RAD3-like_helicase_DEAD"/>
</dbReference>
<dbReference type="SUPFAM" id="SSF52540">
    <property type="entry name" value="P-loop containing nucleoside triphosphate hydrolases"/>
    <property type="match status" value="2"/>
</dbReference>
<keyword evidence="6" id="KW-0408">Iron</keyword>
<accession>A0A2T7PI48</accession>
<feature type="domain" description="Helicase ATP-binding" evidence="9">
    <location>
        <begin position="10"/>
        <end position="397"/>
    </location>
</feature>
<name>A0A2T7PI48_POMCA</name>
<dbReference type="GO" id="GO:0005634">
    <property type="term" value="C:nucleus"/>
    <property type="evidence" value="ECO:0007669"/>
    <property type="project" value="TreeGrafter"/>
</dbReference>
<keyword evidence="3" id="KW-0378">Hydrolase</keyword>
<keyword evidence="5" id="KW-0067">ATP-binding</keyword>
<comment type="caution">
    <text evidence="10">The sequence shown here is derived from an EMBL/GenBank/DDBJ whole genome shotgun (WGS) entry which is preliminary data.</text>
</comment>
<keyword evidence="8" id="KW-0413">Isomerase</keyword>